<evidence type="ECO:0000313" key="2">
    <source>
        <dbReference type="Proteomes" id="UP000187203"/>
    </source>
</evidence>
<dbReference type="Proteomes" id="UP000187203">
    <property type="component" value="Unassembled WGS sequence"/>
</dbReference>
<proteinExistence type="predicted"/>
<organism evidence="1 2">
    <name type="scientific">Corchorus olitorius</name>
    <dbReference type="NCBI Taxonomy" id="93759"/>
    <lineage>
        <taxon>Eukaryota</taxon>
        <taxon>Viridiplantae</taxon>
        <taxon>Streptophyta</taxon>
        <taxon>Embryophyta</taxon>
        <taxon>Tracheophyta</taxon>
        <taxon>Spermatophyta</taxon>
        <taxon>Magnoliopsida</taxon>
        <taxon>eudicotyledons</taxon>
        <taxon>Gunneridae</taxon>
        <taxon>Pentapetalae</taxon>
        <taxon>rosids</taxon>
        <taxon>malvids</taxon>
        <taxon>Malvales</taxon>
        <taxon>Malvaceae</taxon>
        <taxon>Grewioideae</taxon>
        <taxon>Apeibeae</taxon>
        <taxon>Corchorus</taxon>
    </lineage>
</organism>
<reference evidence="2" key="1">
    <citation type="submission" date="2013-09" db="EMBL/GenBank/DDBJ databases">
        <title>Corchorus olitorius genome sequencing.</title>
        <authorList>
            <person name="Alam M."/>
            <person name="Haque M.S."/>
            <person name="Islam M.S."/>
            <person name="Emdad E.M."/>
            <person name="Islam M.M."/>
            <person name="Ahmed B."/>
            <person name="Halim A."/>
            <person name="Hossen Q.M.M."/>
            <person name="Hossain M.Z."/>
            <person name="Ahmed R."/>
            <person name="Khan M.M."/>
            <person name="Islam R."/>
            <person name="Rashid M.M."/>
            <person name="Khan S.A."/>
            <person name="Rahman M.S."/>
            <person name="Alam M."/>
            <person name="Yahiya A.S."/>
            <person name="Khan M.S."/>
            <person name="Azam M.S."/>
            <person name="Haque T."/>
            <person name="Lashkar M.Z.H."/>
            <person name="Akhand A.I."/>
            <person name="Morshed G."/>
            <person name="Roy S."/>
            <person name="Uddin K.S."/>
            <person name="Rabeya T."/>
            <person name="Hossain A.S."/>
            <person name="Chowdhury A."/>
            <person name="Snigdha A.R."/>
            <person name="Mortoza M.S."/>
            <person name="Matin S.A."/>
            <person name="Hoque S.M.E."/>
            <person name="Islam M.K."/>
            <person name="Roy D.K."/>
            <person name="Haider R."/>
            <person name="Moosa M.M."/>
            <person name="Elias S.M."/>
            <person name="Hasan A.M."/>
            <person name="Jahan S."/>
            <person name="Shafiuddin M."/>
            <person name="Mahmood N."/>
            <person name="Shommy N.S."/>
        </authorList>
    </citation>
    <scope>NUCLEOTIDE SEQUENCE [LARGE SCALE GENOMIC DNA]</scope>
    <source>
        <strain evidence="2">cv. O-4</strain>
    </source>
</reference>
<gene>
    <name evidence="1" type="ORF">COLO4_07546</name>
</gene>
<evidence type="ECO:0000313" key="1">
    <source>
        <dbReference type="EMBL" id="OMP07198.1"/>
    </source>
</evidence>
<name>A0A1R3KJN0_9ROSI</name>
<sequence length="35" mass="3999">METWQMDREWTFVGHLASANISAGFNNARKCISLL</sequence>
<accession>A0A1R3KJN0</accession>
<protein>
    <submittedName>
        <fullName evidence="1">Uncharacterized protein</fullName>
    </submittedName>
</protein>
<comment type="caution">
    <text evidence="1">The sequence shown here is derived from an EMBL/GenBank/DDBJ whole genome shotgun (WGS) entry which is preliminary data.</text>
</comment>
<dbReference type="AlphaFoldDB" id="A0A1R3KJN0"/>
<keyword evidence="2" id="KW-1185">Reference proteome</keyword>
<dbReference type="EMBL" id="AWUE01013354">
    <property type="protein sequence ID" value="OMP07198.1"/>
    <property type="molecule type" value="Genomic_DNA"/>
</dbReference>